<evidence type="ECO:0000256" key="3">
    <source>
        <dbReference type="ARBA" id="ARBA00022989"/>
    </source>
</evidence>
<dbReference type="Pfam" id="PF04142">
    <property type="entry name" value="Nuc_sug_transp"/>
    <property type="match status" value="1"/>
</dbReference>
<evidence type="ECO:0000256" key="4">
    <source>
        <dbReference type="ARBA" id="ARBA00023136"/>
    </source>
</evidence>
<comment type="subcellular location">
    <subcellularLocation>
        <location evidence="1">Membrane</location>
        <topology evidence="1">Multi-pass membrane protein</topology>
    </subcellularLocation>
</comment>
<comment type="caution">
    <text evidence="6">The sequence shown here is derived from an EMBL/GenBank/DDBJ whole genome shotgun (WGS) entry which is preliminary data.</text>
</comment>
<evidence type="ECO:0000256" key="5">
    <source>
        <dbReference type="SAM" id="Phobius"/>
    </source>
</evidence>
<evidence type="ECO:0000256" key="1">
    <source>
        <dbReference type="ARBA" id="ARBA00004141"/>
    </source>
</evidence>
<dbReference type="Proteomes" id="UP001189429">
    <property type="component" value="Unassembled WGS sequence"/>
</dbReference>
<organism evidence="6 7">
    <name type="scientific">Prorocentrum cordatum</name>
    <dbReference type="NCBI Taxonomy" id="2364126"/>
    <lineage>
        <taxon>Eukaryota</taxon>
        <taxon>Sar</taxon>
        <taxon>Alveolata</taxon>
        <taxon>Dinophyceae</taxon>
        <taxon>Prorocentrales</taxon>
        <taxon>Prorocentraceae</taxon>
        <taxon>Prorocentrum</taxon>
    </lineage>
</organism>
<evidence type="ECO:0000313" key="7">
    <source>
        <dbReference type="Proteomes" id="UP001189429"/>
    </source>
</evidence>
<feature type="transmembrane region" description="Helical" evidence="5">
    <location>
        <begin position="48"/>
        <end position="65"/>
    </location>
</feature>
<keyword evidence="4 5" id="KW-0472">Membrane</keyword>
<proteinExistence type="predicted"/>
<gene>
    <name evidence="6" type="ORF">PCOR1329_LOCUS75728</name>
</gene>
<dbReference type="PANTHER" id="PTHR10231">
    <property type="entry name" value="NUCLEOTIDE-SUGAR TRANSMEMBRANE TRANSPORTER"/>
    <property type="match status" value="1"/>
</dbReference>
<protein>
    <recommendedName>
        <fullName evidence="8">ADP,ATP carrier protein</fullName>
    </recommendedName>
</protein>
<keyword evidence="3 5" id="KW-1133">Transmembrane helix</keyword>
<feature type="transmembrane region" description="Helical" evidence="5">
    <location>
        <begin position="71"/>
        <end position="88"/>
    </location>
</feature>
<evidence type="ECO:0000313" key="6">
    <source>
        <dbReference type="EMBL" id="CAK0897583.1"/>
    </source>
</evidence>
<keyword evidence="7" id="KW-1185">Reference proteome</keyword>
<dbReference type="EMBL" id="CAUYUJ010020357">
    <property type="protein sequence ID" value="CAK0897583.1"/>
    <property type="molecule type" value="Genomic_DNA"/>
</dbReference>
<accession>A0ABN9XDA4</accession>
<sequence length="152" mass="16549">MRDEAGFSLFRGYDARVWAMDRRVCVTALLGISVSMIMKYFDNVVKCFGGSLILYTTTLTSMLLFGSKVDAAFILGLLVYSISSYFYAGDHIGKLSTYERYADEIEALVRTKERGAAEMARLKAAEAAAAEVEAAATIGKRASGGDEDARTP</sequence>
<evidence type="ECO:0000256" key="2">
    <source>
        <dbReference type="ARBA" id="ARBA00022692"/>
    </source>
</evidence>
<evidence type="ECO:0008006" key="8">
    <source>
        <dbReference type="Google" id="ProtNLM"/>
    </source>
</evidence>
<reference evidence="6" key="1">
    <citation type="submission" date="2023-10" db="EMBL/GenBank/DDBJ databases">
        <authorList>
            <person name="Chen Y."/>
            <person name="Shah S."/>
            <person name="Dougan E. K."/>
            <person name="Thang M."/>
            <person name="Chan C."/>
        </authorList>
    </citation>
    <scope>NUCLEOTIDE SEQUENCE [LARGE SCALE GENOMIC DNA]</scope>
</reference>
<dbReference type="InterPro" id="IPR007271">
    <property type="entry name" value="Nuc_sug_transpt"/>
</dbReference>
<keyword evidence="2 5" id="KW-0812">Transmembrane</keyword>
<name>A0ABN9XDA4_9DINO</name>